<evidence type="ECO:0000256" key="1">
    <source>
        <dbReference type="ARBA" id="ARBA00022722"/>
    </source>
</evidence>
<evidence type="ECO:0000259" key="4">
    <source>
        <dbReference type="SMART" id="SM00479"/>
    </source>
</evidence>
<dbReference type="Proteomes" id="UP000013893">
    <property type="component" value="Chromosome"/>
</dbReference>
<dbReference type="RefSeq" id="WP_015641743.1">
    <property type="nucleotide sequence ID" value="NC_021219.1"/>
</dbReference>
<dbReference type="EMBL" id="CP005957">
    <property type="protein sequence ID" value="AGL62293.1"/>
    <property type="molecule type" value="Genomic_DNA"/>
</dbReference>
<keyword evidence="6" id="KW-1185">Reference proteome</keyword>
<dbReference type="NCBIfam" id="NF003765">
    <property type="entry name" value="PRK05359.1"/>
    <property type="match status" value="1"/>
</dbReference>
<dbReference type="PATRIC" id="fig|1332188.3.peg.578"/>
<dbReference type="OrthoDB" id="9801329at2"/>
<accession>R4PL46</accession>
<dbReference type="STRING" id="1332188.L336_0590"/>
<sequence length="185" mass="21546">MTKPAFKPKRILWVDMEMTGLDPVNDYPLEIAAIVTDWDFKEIATYEGAAHWCSKHVQARFEKNKQFWYEEAPLSREQLMAQNKATTKTKAAVERELLAFIDEHCGDGPVLLAGNSIHQDRKFIDQWWPKLGKRLHYRMLDVSAWKVVMEGKYSKKFAKPEAHRALEDIRGSIEELTYYLTKVKG</sequence>
<proteinExistence type="predicted"/>
<dbReference type="GO" id="GO:0000175">
    <property type="term" value="F:3'-5'-RNA exonuclease activity"/>
    <property type="evidence" value="ECO:0007669"/>
    <property type="project" value="InterPro"/>
</dbReference>
<dbReference type="InterPro" id="IPR013520">
    <property type="entry name" value="Ribonucl_H"/>
</dbReference>
<dbReference type="KEGG" id="saal:L336_0590"/>
<evidence type="ECO:0000256" key="3">
    <source>
        <dbReference type="ARBA" id="ARBA00022839"/>
    </source>
</evidence>
<keyword evidence="3" id="KW-0269">Exonuclease</keyword>
<dbReference type="SMART" id="SM00479">
    <property type="entry name" value="EXOIII"/>
    <property type="match status" value="1"/>
</dbReference>
<organism evidence="5 6">
    <name type="scientific">Candidatus Saccharimonas aalborgensis</name>
    <dbReference type="NCBI Taxonomy" id="1332188"/>
    <lineage>
        <taxon>Bacteria</taxon>
        <taxon>Candidatus Saccharimonadota</taxon>
        <taxon>Candidatus Saccharimonadia</taxon>
        <taxon>Candidatus Saccharimonadales</taxon>
        <taxon>Candidatus Saccharimonadaceae</taxon>
        <taxon>Candidatus Saccharimonas</taxon>
    </lineage>
</organism>
<dbReference type="InterPro" id="IPR022894">
    <property type="entry name" value="Oligoribonuclease"/>
</dbReference>
<dbReference type="InterPro" id="IPR012337">
    <property type="entry name" value="RNaseH-like_sf"/>
</dbReference>
<dbReference type="Pfam" id="PF00929">
    <property type="entry name" value="RNase_T"/>
    <property type="match status" value="1"/>
</dbReference>
<evidence type="ECO:0000313" key="5">
    <source>
        <dbReference type="EMBL" id="AGL62293.1"/>
    </source>
</evidence>
<keyword evidence="2" id="KW-0378">Hydrolase</keyword>
<keyword evidence="1" id="KW-0540">Nuclease</keyword>
<dbReference type="InterPro" id="IPR036397">
    <property type="entry name" value="RNaseH_sf"/>
</dbReference>
<gene>
    <name evidence="5" type="ORF">L336_0590</name>
</gene>
<dbReference type="Gene3D" id="3.30.420.10">
    <property type="entry name" value="Ribonuclease H-like superfamily/Ribonuclease H"/>
    <property type="match status" value="1"/>
</dbReference>
<feature type="domain" description="Exonuclease" evidence="4">
    <location>
        <begin position="10"/>
        <end position="185"/>
    </location>
</feature>
<dbReference type="HOGENOM" id="CLU_064761_2_0_0"/>
<dbReference type="GO" id="GO:0003676">
    <property type="term" value="F:nucleic acid binding"/>
    <property type="evidence" value="ECO:0007669"/>
    <property type="project" value="InterPro"/>
</dbReference>
<dbReference type="AlphaFoldDB" id="R4PL46"/>
<reference evidence="5 6" key="1">
    <citation type="journal article" date="2013" name="Nat. Biotechnol.">
        <title>Genome sequences of rare, uncultured bacteria obtained by differential coverage binning of multiple metagenomes.</title>
        <authorList>
            <person name="Albertsen M."/>
            <person name="Hugenholtz P."/>
            <person name="Skarshewski A."/>
            <person name="Nielsen K.L."/>
            <person name="Tyson G.W."/>
            <person name="Nielsen P.H."/>
        </authorList>
    </citation>
    <scope>NUCLEOTIDE SEQUENCE [LARGE SCALE GENOMIC DNA]</scope>
    <source>
        <strain evidence="5">TM71</strain>
    </source>
</reference>
<evidence type="ECO:0000313" key="6">
    <source>
        <dbReference type="Proteomes" id="UP000013893"/>
    </source>
</evidence>
<evidence type="ECO:0000256" key="2">
    <source>
        <dbReference type="ARBA" id="ARBA00022801"/>
    </source>
</evidence>
<name>R4PL46_9BACT</name>
<dbReference type="CDD" id="cd06135">
    <property type="entry name" value="Orn"/>
    <property type="match status" value="1"/>
</dbReference>
<protein>
    <submittedName>
        <fullName evidence="5">Oligoribonuclease</fullName>
    </submittedName>
</protein>
<dbReference type="SUPFAM" id="SSF53098">
    <property type="entry name" value="Ribonuclease H-like"/>
    <property type="match status" value="1"/>
</dbReference>